<protein>
    <submittedName>
        <fullName evidence="1">Uncharacterized protein</fullName>
    </submittedName>
</protein>
<comment type="caution">
    <text evidence="1">The sequence shown here is derived from an EMBL/GenBank/DDBJ whole genome shotgun (WGS) entry which is preliminary data.</text>
</comment>
<reference evidence="2" key="1">
    <citation type="submission" date="2017-08" db="EMBL/GenBank/DDBJ databases">
        <authorList>
            <person name="Grouzdev D.S."/>
            <person name="Gaisin V.A."/>
            <person name="Rysina M.S."/>
            <person name="Gorlenko V.M."/>
        </authorList>
    </citation>
    <scope>NUCLEOTIDE SEQUENCE [LARGE SCALE GENOMIC DNA]</scope>
    <source>
        <strain evidence="2">Kir15-3F</strain>
    </source>
</reference>
<evidence type="ECO:0000313" key="2">
    <source>
        <dbReference type="Proteomes" id="UP000220527"/>
    </source>
</evidence>
<keyword evidence="2" id="KW-1185">Reference proteome</keyword>
<dbReference type="EMBL" id="NQWI01000015">
    <property type="protein sequence ID" value="PDW04127.1"/>
    <property type="molecule type" value="Genomic_DNA"/>
</dbReference>
<dbReference type="AlphaFoldDB" id="A0A2A6RM48"/>
<sequence length="101" mass="10495">MHGASPPRFRREVGDLCPTDDEAVVGQGFAGPFFALAGGVEPVGEVAGDGGGVAWQCRQQRGGPRFAPFVECVNQVLRCVPDGDAPLVRDVPGGREFAAAD</sequence>
<gene>
    <name evidence="1" type="ORF">CJ255_05395</name>
</gene>
<evidence type="ECO:0000313" key="1">
    <source>
        <dbReference type="EMBL" id="PDW04127.1"/>
    </source>
</evidence>
<accession>A0A2A6RM48</accession>
<dbReference type="Proteomes" id="UP000220527">
    <property type="component" value="Unassembled WGS sequence"/>
</dbReference>
<organism evidence="1 2">
    <name type="scientific">Candidatus Viridilinea mediisalina</name>
    <dbReference type="NCBI Taxonomy" id="2024553"/>
    <lineage>
        <taxon>Bacteria</taxon>
        <taxon>Bacillati</taxon>
        <taxon>Chloroflexota</taxon>
        <taxon>Chloroflexia</taxon>
        <taxon>Chloroflexales</taxon>
        <taxon>Chloroflexineae</taxon>
        <taxon>Oscillochloridaceae</taxon>
        <taxon>Candidatus Viridilinea</taxon>
    </lineage>
</organism>
<proteinExistence type="predicted"/>
<name>A0A2A6RM48_9CHLR</name>